<feature type="chain" id="PRO_5003070389" description="DUF4197 domain-containing protein" evidence="1">
    <location>
        <begin position="20"/>
        <end position="255"/>
    </location>
</feature>
<evidence type="ECO:0000256" key="1">
    <source>
        <dbReference type="SAM" id="SignalP"/>
    </source>
</evidence>
<evidence type="ECO:0000313" key="2">
    <source>
        <dbReference type="EMBL" id="ADE12733.1"/>
    </source>
</evidence>
<organism evidence="2 3">
    <name type="scientific">Sideroxydans lithotrophicus (strain ES-1)</name>
    <dbReference type="NCBI Taxonomy" id="580332"/>
    <lineage>
        <taxon>Bacteria</taxon>
        <taxon>Pseudomonadati</taxon>
        <taxon>Pseudomonadota</taxon>
        <taxon>Betaproteobacteria</taxon>
        <taxon>Nitrosomonadales</taxon>
        <taxon>Gallionellaceae</taxon>
        <taxon>Sideroxydans</taxon>
    </lineage>
</organism>
<evidence type="ECO:0008006" key="4">
    <source>
        <dbReference type="Google" id="ProtNLM"/>
    </source>
</evidence>
<dbReference type="HOGENOM" id="CLU_085032_0_0_4"/>
<dbReference type="Pfam" id="PF13852">
    <property type="entry name" value="DUF4197"/>
    <property type="match status" value="1"/>
</dbReference>
<dbReference type="eggNOG" id="ENOG502Z7PK">
    <property type="taxonomic scope" value="Bacteria"/>
</dbReference>
<keyword evidence="1" id="KW-0732">Signal</keyword>
<dbReference type="EMBL" id="CP001965">
    <property type="protein sequence ID" value="ADE12733.1"/>
    <property type="molecule type" value="Genomic_DNA"/>
</dbReference>
<evidence type="ECO:0000313" key="3">
    <source>
        <dbReference type="Proteomes" id="UP000001625"/>
    </source>
</evidence>
<dbReference type="KEGG" id="slt:Slit_2508"/>
<keyword evidence="3" id="KW-1185">Reference proteome</keyword>
<dbReference type="RefSeq" id="WP_013030631.1">
    <property type="nucleotide sequence ID" value="NC_013959.1"/>
</dbReference>
<accession>D5CN36</accession>
<proteinExistence type="predicted"/>
<sequence precursor="true">MRQFASVIGMLAISMSASAFDLNDLKSRLNELEQPAPSSNAPAAKPSGLAQFTAQEQAASLKQALTQGVETAVRDLAKENGYLGNDKVRIPLPDNLQKADRTMRRIGLGRYSDELTTSMNRAAEAAVPEAKALLVSAVKSMTVNDAKEILLGKDDAATQYFRGKTETALGSKFKPIVTRSMQKVGLAQAYDRFAGRGVKLGLVDERDANLEDYITRKALDGLFYMMAEQEKEIRAHPLQATGDLARKIFSALRGQ</sequence>
<feature type="signal peptide" evidence="1">
    <location>
        <begin position="1"/>
        <end position="19"/>
    </location>
</feature>
<dbReference type="STRING" id="580332.Slit_2508"/>
<dbReference type="InterPro" id="IPR025245">
    <property type="entry name" value="DUF4197"/>
</dbReference>
<gene>
    <name evidence="2" type="ordered locus">Slit_2508</name>
</gene>
<dbReference type="OrthoDB" id="5292580at2"/>
<protein>
    <recommendedName>
        <fullName evidence="4">DUF4197 domain-containing protein</fullName>
    </recommendedName>
</protein>
<reference evidence="2 3" key="1">
    <citation type="submission" date="2010-03" db="EMBL/GenBank/DDBJ databases">
        <title>Complete sequence of Sideroxydans lithotrophicus ES-1.</title>
        <authorList>
            <consortium name="US DOE Joint Genome Institute"/>
            <person name="Lucas S."/>
            <person name="Copeland A."/>
            <person name="Lapidus A."/>
            <person name="Cheng J.-F."/>
            <person name="Bruce D."/>
            <person name="Goodwin L."/>
            <person name="Pitluck S."/>
            <person name="Munk A.C."/>
            <person name="Detter J.C."/>
            <person name="Han C."/>
            <person name="Tapia R."/>
            <person name="Larimer F."/>
            <person name="Land M."/>
            <person name="Hauser L."/>
            <person name="Kyrpides N."/>
            <person name="Ivanova N."/>
            <person name="Emerson D."/>
            <person name="Woyke T."/>
        </authorList>
    </citation>
    <scope>NUCLEOTIDE SEQUENCE [LARGE SCALE GENOMIC DNA]</scope>
    <source>
        <strain evidence="2 3">ES-1</strain>
    </source>
</reference>
<dbReference type="Proteomes" id="UP000001625">
    <property type="component" value="Chromosome"/>
</dbReference>
<dbReference type="AlphaFoldDB" id="D5CN36"/>
<name>D5CN36_SIDLE</name>